<evidence type="ECO:0000256" key="2">
    <source>
        <dbReference type="SAM" id="SignalP"/>
    </source>
</evidence>
<evidence type="ECO:0000256" key="1">
    <source>
        <dbReference type="SAM" id="MobiDB-lite"/>
    </source>
</evidence>
<evidence type="ECO:0008006" key="5">
    <source>
        <dbReference type="Google" id="ProtNLM"/>
    </source>
</evidence>
<feature type="chain" id="PRO_5047255614" description="Secreted protein" evidence="2">
    <location>
        <begin position="27"/>
        <end position="108"/>
    </location>
</feature>
<gene>
    <name evidence="3" type="ORF">POL72_01525</name>
</gene>
<reference evidence="3 4" key="1">
    <citation type="submission" date="2023-01" db="EMBL/GenBank/DDBJ databases">
        <title>Minimal conservation of predation-associated metabolite biosynthetic gene clusters underscores biosynthetic potential of Myxococcota including descriptions for ten novel species: Archangium lansinium sp. nov., Myxococcus landrumus sp. nov., Nannocystis bai.</title>
        <authorList>
            <person name="Ahearne A."/>
            <person name="Stevens C."/>
            <person name="Dowd S."/>
        </authorList>
    </citation>
    <scope>NUCLEOTIDE SEQUENCE [LARGE SCALE GENOMIC DNA]</scope>
    <source>
        <strain evidence="3 4">WIWO2</strain>
    </source>
</reference>
<feature type="signal peptide" evidence="2">
    <location>
        <begin position="1"/>
        <end position="26"/>
    </location>
</feature>
<sequence>MSIARPRPLFVALVAPALLVAGSAGCGKRACFHWTELEGACPSSDEARVFFENPGCVSSIESIDSEADFDGELCCYDVTTVDTGDEECTTVQGPMSGGAGGGRPPIPK</sequence>
<accession>A0ABT5BTU8</accession>
<dbReference type="EMBL" id="JAQNDK010000001">
    <property type="protein sequence ID" value="MDC0676402.1"/>
    <property type="molecule type" value="Genomic_DNA"/>
</dbReference>
<dbReference type="RefSeq" id="WP_272093140.1">
    <property type="nucleotide sequence ID" value="NZ_JAQNDK010000001.1"/>
</dbReference>
<keyword evidence="2" id="KW-0732">Signal</keyword>
<organism evidence="3 4">
    <name type="scientific">Sorangium atrum</name>
    <dbReference type="NCBI Taxonomy" id="2995308"/>
    <lineage>
        <taxon>Bacteria</taxon>
        <taxon>Pseudomonadati</taxon>
        <taxon>Myxococcota</taxon>
        <taxon>Polyangia</taxon>
        <taxon>Polyangiales</taxon>
        <taxon>Polyangiaceae</taxon>
        <taxon>Sorangium</taxon>
    </lineage>
</organism>
<protein>
    <recommendedName>
        <fullName evidence="5">Secreted protein</fullName>
    </recommendedName>
</protein>
<dbReference type="PROSITE" id="PS51257">
    <property type="entry name" value="PROKAR_LIPOPROTEIN"/>
    <property type="match status" value="1"/>
</dbReference>
<name>A0ABT5BTU8_9BACT</name>
<feature type="region of interest" description="Disordered" evidence="1">
    <location>
        <begin position="87"/>
        <end position="108"/>
    </location>
</feature>
<keyword evidence="4" id="KW-1185">Reference proteome</keyword>
<dbReference type="Proteomes" id="UP001217485">
    <property type="component" value="Unassembled WGS sequence"/>
</dbReference>
<proteinExistence type="predicted"/>
<evidence type="ECO:0000313" key="3">
    <source>
        <dbReference type="EMBL" id="MDC0676402.1"/>
    </source>
</evidence>
<feature type="compositionally biased region" description="Gly residues" evidence="1">
    <location>
        <begin position="95"/>
        <end position="108"/>
    </location>
</feature>
<comment type="caution">
    <text evidence="3">The sequence shown here is derived from an EMBL/GenBank/DDBJ whole genome shotgun (WGS) entry which is preliminary data.</text>
</comment>
<evidence type="ECO:0000313" key="4">
    <source>
        <dbReference type="Proteomes" id="UP001217485"/>
    </source>
</evidence>